<proteinExistence type="inferred from homology"/>
<comment type="similarity">
    <text evidence="3 7">Belongs to the inositol monophosphatase superfamily.</text>
</comment>
<dbReference type="GO" id="GO:0007165">
    <property type="term" value="P:signal transduction"/>
    <property type="evidence" value="ECO:0007669"/>
    <property type="project" value="TreeGrafter"/>
</dbReference>
<evidence type="ECO:0000256" key="6">
    <source>
        <dbReference type="PIRSR" id="PIRSR600760-2"/>
    </source>
</evidence>
<feature type="binding site" evidence="6">
    <location>
        <position position="96"/>
    </location>
    <ligand>
        <name>Mg(2+)</name>
        <dbReference type="ChEBI" id="CHEBI:18420"/>
        <label>1</label>
        <note>catalytic</note>
    </ligand>
</feature>
<evidence type="ECO:0000256" key="5">
    <source>
        <dbReference type="ARBA" id="ARBA00022842"/>
    </source>
</evidence>
<evidence type="ECO:0000256" key="2">
    <source>
        <dbReference type="ARBA" id="ARBA00001946"/>
    </source>
</evidence>
<accession>A0A1A5ZXG4</accession>
<feature type="binding site" evidence="6">
    <location>
        <position position="97"/>
    </location>
    <ligand>
        <name>Mg(2+)</name>
        <dbReference type="ChEBI" id="CHEBI:18420"/>
        <label>1</label>
        <note>catalytic</note>
    </ligand>
</feature>
<dbReference type="GO" id="GO:0046872">
    <property type="term" value="F:metal ion binding"/>
    <property type="evidence" value="ECO:0007669"/>
    <property type="project" value="UniProtKB-KW"/>
</dbReference>
<dbReference type="FunFam" id="3.30.540.10:FF:000004">
    <property type="entry name" value="Inositol-1-monophosphatase"/>
    <property type="match status" value="1"/>
</dbReference>
<dbReference type="OrthoDB" id="10254945at2759"/>
<dbReference type="GO" id="GO:0046854">
    <property type="term" value="P:phosphatidylinositol phosphate biosynthetic process"/>
    <property type="evidence" value="ECO:0007669"/>
    <property type="project" value="InterPro"/>
</dbReference>
<keyword evidence="5 6" id="KW-0460">Magnesium</keyword>
<dbReference type="PROSITE" id="PS00630">
    <property type="entry name" value="IMP_2"/>
    <property type="match status" value="1"/>
</dbReference>
<dbReference type="Gene3D" id="3.30.540.10">
    <property type="entry name" value="Fructose-1,6-Bisphosphatase, subunit A, domain 1"/>
    <property type="match status" value="1"/>
</dbReference>
<feature type="binding site" evidence="6">
    <location>
        <position position="94"/>
    </location>
    <ligand>
        <name>Mg(2+)</name>
        <dbReference type="ChEBI" id="CHEBI:18420"/>
        <label>1</label>
        <note>catalytic</note>
    </ligand>
</feature>
<dbReference type="InterPro" id="IPR000760">
    <property type="entry name" value="Inositol_monophosphatase-like"/>
</dbReference>
<feature type="binding site" evidence="6">
    <location>
        <position position="74"/>
    </location>
    <ligand>
        <name>Mg(2+)</name>
        <dbReference type="ChEBI" id="CHEBI:18420"/>
        <label>1</label>
        <note>catalytic</note>
    </ligand>
</feature>
<evidence type="ECO:0000313" key="8">
    <source>
        <dbReference type="EMBL" id="OBR82497.1"/>
    </source>
</evidence>
<evidence type="ECO:0000256" key="3">
    <source>
        <dbReference type="ARBA" id="ARBA00009759"/>
    </source>
</evidence>
<name>A0A1A5ZXG4_9TREE</name>
<dbReference type="PANTHER" id="PTHR20854:SF4">
    <property type="entry name" value="INOSITOL-1-MONOPHOSPHATASE-RELATED"/>
    <property type="match status" value="1"/>
</dbReference>
<organism evidence="8">
    <name type="scientific">Kwoniella dejecticola CBS 10117</name>
    <dbReference type="NCBI Taxonomy" id="1296121"/>
    <lineage>
        <taxon>Eukaryota</taxon>
        <taxon>Fungi</taxon>
        <taxon>Dikarya</taxon>
        <taxon>Basidiomycota</taxon>
        <taxon>Agaricomycotina</taxon>
        <taxon>Tremellomycetes</taxon>
        <taxon>Tremellales</taxon>
        <taxon>Cryptococcaceae</taxon>
        <taxon>Kwoniella</taxon>
    </lineage>
</organism>
<dbReference type="GO" id="GO:0008934">
    <property type="term" value="F:inositol monophosphate 1-phosphatase activity"/>
    <property type="evidence" value="ECO:0007669"/>
    <property type="project" value="InterPro"/>
</dbReference>
<dbReference type="SUPFAM" id="SSF56655">
    <property type="entry name" value="Carbohydrate phosphatase"/>
    <property type="match status" value="1"/>
</dbReference>
<comment type="cofactor">
    <cofactor evidence="2 6 7">
        <name>Mg(2+)</name>
        <dbReference type="ChEBI" id="CHEBI:18420"/>
    </cofactor>
</comment>
<dbReference type="PANTHER" id="PTHR20854">
    <property type="entry name" value="INOSITOL MONOPHOSPHATASE"/>
    <property type="match status" value="1"/>
</dbReference>
<dbReference type="Pfam" id="PF00459">
    <property type="entry name" value="Inositol_P"/>
    <property type="match status" value="1"/>
</dbReference>
<comment type="catalytic activity">
    <reaction evidence="1 7">
        <text>a myo-inositol phosphate + H2O = myo-inositol + phosphate</text>
        <dbReference type="Rhea" id="RHEA:24056"/>
        <dbReference type="ChEBI" id="CHEBI:15377"/>
        <dbReference type="ChEBI" id="CHEBI:17268"/>
        <dbReference type="ChEBI" id="CHEBI:43474"/>
        <dbReference type="ChEBI" id="CHEBI:84139"/>
        <dbReference type="EC" id="3.1.3.25"/>
    </reaction>
</comment>
<dbReference type="EC" id="3.1.3.25" evidence="7"/>
<reference evidence="8" key="1">
    <citation type="submission" date="2013-07" db="EMBL/GenBank/DDBJ databases">
        <title>The Genome Sequence of Cryptococcus dejecticola CBS10117.</title>
        <authorList>
            <consortium name="The Broad Institute Genome Sequencing Platform"/>
            <person name="Cuomo C."/>
            <person name="Litvintseva A."/>
            <person name="Chen Y."/>
            <person name="Heitman J."/>
            <person name="Sun S."/>
            <person name="Springer D."/>
            <person name="Dromer F."/>
            <person name="Young S.K."/>
            <person name="Zeng Q."/>
            <person name="Gargeya S."/>
            <person name="Fitzgerald M."/>
            <person name="Abouelleil A."/>
            <person name="Alvarado L."/>
            <person name="Berlin A.M."/>
            <person name="Chapman S.B."/>
            <person name="Dewar J."/>
            <person name="Goldberg J."/>
            <person name="Griggs A."/>
            <person name="Gujja S."/>
            <person name="Hansen M."/>
            <person name="Howarth C."/>
            <person name="Imamovic A."/>
            <person name="Larimer J."/>
            <person name="McCowan C."/>
            <person name="Murphy C."/>
            <person name="Pearson M."/>
            <person name="Priest M."/>
            <person name="Roberts A."/>
            <person name="Saif S."/>
            <person name="Shea T."/>
            <person name="Sykes S."/>
            <person name="Wortman J."/>
            <person name="Nusbaum C."/>
            <person name="Birren B."/>
        </authorList>
    </citation>
    <scope>NUCLEOTIDE SEQUENCE [LARGE SCALE GENOMIC DNA]</scope>
    <source>
        <strain evidence="8">CBS 10117</strain>
    </source>
</reference>
<dbReference type="EMBL" id="KI894035">
    <property type="protein sequence ID" value="OBR82497.1"/>
    <property type="molecule type" value="Genomic_DNA"/>
</dbReference>
<dbReference type="VEuPathDB" id="FungiDB:I303_07257"/>
<keyword evidence="7" id="KW-0378">Hydrolase</keyword>
<keyword evidence="4 6" id="KW-0479">Metal-binding</keyword>
<dbReference type="PRINTS" id="PR00377">
    <property type="entry name" value="IMPHPHTASES"/>
</dbReference>
<protein>
    <recommendedName>
        <fullName evidence="7">Inositol-1-monophosphatase</fullName>
        <ecNumber evidence="7">3.1.3.25</ecNumber>
    </recommendedName>
</protein>
<gene>
    <name evidence="8" type="ORF">I303_07257</name>
</gene>
<dbReference type="InterPro" id="IPR020550">
    <property type="entry name" value="Inositol_monophosphatase_CS"/>
</dbReference>
<sequence>MEEEYQQILEFAYGLAERATQLILEGSAARWTKKEDIEEKKNSVDLVTETDQAVEEMIKAAVAERYPTHQFIGEESYAAGDRPPLTDEFTWIVDPIDVRYNLQEPADLPFVACSIGVAHKSTPVVGLIALPFLNQIFSARLGGGAFMNKTTPLPLTGGIPQPLTDLSKCMIGAEWGSDRTQQTFTKKTASFARLAGDPSKGVQGGIMAHALRTTGSTCCNVAAIAAGQLDVYWDAGCFPWDVCAGAIIVSETGGFFSGGKDAFEQDAAMGDILMGRRYVFVRALPPSKAESTEQIQRRLVKELYETVEEWTNEDM</sequence>
<evidence type="ECO:0000256" key="1">
    <source>
        <dbReference type="ARBA" id="ARBA00001033"/>
    </source>
</evidence>
<dbReference type="AlphaFoldDB" id="A0A1A5ZXG4"/>
<dbReference type="STRING" id="1296121.A0A1A5ZXG4"/>
<dbReference type="GO" id="GO:0006021">
    <property type="term" value="P:inositol biosynthetic process"/>
    <property type="evidence" value="ECO:0007669"/>
    <property type="project" value="UniProtKB-UniPathway"/>
</dbReference>
<dbReference type="Gene3D" id="3.40.190.80">
    <property type="match status" value="1"/>
</dbReference>
<dbReference type="UniPathway" id="UPA00823">
    <property type="reaction ID" value="UER00788"/>
</dbReference>
<evidence type="ECO:0000256" key="4">
    <source>
        <dbReference type="ARBA" id="ARBA00022723"/>
    </source>
</evidence>
<evidence type="ECO:0000256" key="7">
    <source>
        <dbReference type="RuleBase" id="RU364068"/>
    </source>
</evidence>
<feature type="binding site" evidence="6">
    <location>
        <position position="241"/>
    </location>
    <ligand>
        <name>Mg(2+)</name>
        <dbReference type="ChEBI" id="CHEBI:18420"/>
        <label>1</label>
        <note>catalytic</note>
    </ligand>
</feature>
<comment type="pathway">
    <text evidence="7">Polyol metabolism; myo-inositol biosynthesis; myo-inositol from D-glucose 6-phosphate: step 2/2.</text>
</comment>
<dbReference type="CDD" id="cd01639">
    <property type="entry name" value="IMPase"/>
    <property type="match status" value="1"/>
</dbReference>
<dbReference type="InterPro" id="IPR033942">
    <property type="entry name" value="IMPase"/>
</dbReference>